<evidence type="ECO:0000256" key="5">
    <source>
        <dbReference type="ARBA" id="ARBA00022842"/>
    </source>
</evidence>
<dbReference type="GO" id="GO:0010945">
    <property type="term" value="F:coenzyme A diphosphatase activity"/>
    <property type="evidence" value="ECO:0007669"/>
    <property type="project" value="InterPro"/>
</dbReference>
<evidence type="ECO:0000259" key="7">
    <source>
        <dbReference type="PROSITE" id="PS51462"/>
    </source>
</evidence>
<feature type="domain" description="Nudix hydrolase" evidence="7">
    <location>
        <begin position="45"/>
        <end position="180"/>
    </location>
</feature>
<dbReference type="PROSITE" id="PS51462">
    <property type="entry name" value="NUDIX"/>
    <property type="match status" value="1"/>
</dbReference>
<dbReference type="InterPro" id="IPR015797">
    <property type="entry name" value="NUDIX_hydrolase-like_dom_sf"/>
</dbReference>
<keyword evidence="6" id="KW-0464">Manganese</keyword>
<sequence>MQDFGFYRYLCERMKGSFPGESAHEKMLPEPIDSSYSYPRKSNGSAHPSSVLIPLYPDHEGDMHVLLTLRTGHIRHAGQISFPGGRSEVNEELIDTALRETHEEIGINPQSIRVACSITSIYLYRSNSQITPFVGFLHQKPDLTINPNEVEEAFSVPLSQLLDDRNLVREVWELNKRKVDVPYWDIHPTTPLWGATAMIMSELLVLYREYLNQISQS</sequence>
<dbReference type="InterPro" id="IPR000086">
    <property type="entry name" value="NUDIX_hydrolase_dom"/>
</dbReference>
<dbReference type="CDD" id="cd03426">
    <property type="entry name" value="NUDIX_CoAse_Nudt7"/>
    <property type="match status" value="1"/>
</dbReference>
<dbReference type="RefSeq" id="WP_109647923.1">
    <property type="nucleotide sequence ID" value="NZ_QGGB01000010.1"/>
</dbReference>
<dbReference type="Gene3D" id="3.90.79.10">
    <property type="entry name" value="Nucleoside Triphosphate Pyrophosphohydrolase"/>
    <property type="match status" value="1"/>
</dbReference>
<evidence type="ECO:0000256" key="3">
    <source>
        <dbReference type="ARBA" id="ARBA00022723"/>
    </source>
</evidence>
<evidence type="ECO:0000256" key="4">
    <source>
        <dbReference type="ARBA" id="ARBA00022801"/>
    </source>
</evidence>
<dbReference type="GO" id="GO:0046872">
    <property type="term" value="F:metal ion binding"/>
    <property type="evidence" value="ECO:0007669"/>
    <property type="project" value="UniProtKB-KW"/>
</dbReference>
<protein>
    <submittedName>
        <fullName evidence="8">CoA pyrophosphatase</fullName>
    </submittedName>
</protein>
<dbReference type="Proteomes" id="UP000245533">
    <property type="component" value="Unassembled WGS sequence"/>
</dbReference>
<comment type="cofactor">
    <cofactor evidence="2">
        <name>Mg(2+)</name>
        <dbReference type="ChEBI" id="CHEBI:18420"/>
    </cofactor>
</comment>
<dbReference type="AlphaFoldDB" id="A0A316TLC4"/>
<accession>A0A316TLC4</accession>
<dbReference type="InterPro" id="IPR045121">
    <property type="entry name" value="CoAse"/>
</dbReference>
<keyword evidence="5" id="KW-0460">Magnesium</keyword>
<dbReference type="SUPFAM" id="SSF55811">
    <property type="entry name" value="Nudix"/>
    <property type="match status" value="1"/>
</dbReference>
<dbReference type="PANTHER" id="PTHR12992">
    <property type="entry name" value="NUDIX HYDROLASE"/>
    <property type="match status" value="1"/>
</dbReference>
<dbReference type="InterPro" id="IPR020084">
    <property type="entry name" value="NUDIX_hydrolase_CS"/>
</dbReference>
<evidence type="ECO:0000256" key="1">
    <source>
        <dbReference type="ARBA" id="ARBA00001936"/>
    </source>
</evidence>
<dbReference type="OrthoDB" id="9802805at2"/>
<evidence type="ECO:0000313" key="8">
    <source>
        <dbReference type="EMBL" id="PWN05367.1"/>
    </source>
</evidence>
<dbReference type="PANTHER" id="PTHR12992:SF11">
    <property type="entry name" value="MITOCHONDRIAL COENZYME A DIPHOSPHATASE NUDT8"/>
    <property type="match status" value="1"/>
</dbReference>
<dbReference type="Pfam" id="PF00293">
    <property type="entry name" value="NUDIX"/>
    <property type="match status" value="1"/>
</dbReference>
<evidence type="ECO:0000313" key="9">
    <source>
        <dbReference type="Proteomes" id="UP000245533"/>
    </source>
</evidence>
<keyword evidence="3" id="KW-0479">Metal-binding</keyword>
<gene>
    <name evidence="8" type="ORF">DDZ15_14975</name>
</gene>
<comment type="caution">
    <text evidence="8">The sequence shown here is derived from an EMBL/GenBank/DDBJ whole genome shotgun (WGS) entry which is preliminary data.</text>
</comment>
<name>A0A316TLC4_9BACT</name>
<organism evidence="8 9">
    <name type="scientific">Rhodohalobacter mucosus</name>
    <dbReference type="NCBI Taxonomy" id="2079485"/>
    <lineage>
        <taxon>Bacteria</taxon>
        <taxon>Pseudomonadati</taxon>
        <taxon>Balneolota</taxon>
        <taxon>Balneolia</taxon>
        <taxon>Balneolales</taxon>
        <taxon>Balneolaceae</taxon>
        <taxon>Rhodohalobacter</taxon>
    </lineage>
</organism>
<evidence type="ECO:0000256" key="6">
    <source>
        <dbReference type="ARBA" id="ARBA00023211"/>
    </source>
</evidence>
<evidence type="ECO:0000256" key="2">
    <source>
        <dbReference type="ARBA" id="ARBA00001946"/>
    </source>
</evidence>
<dbReference type="PROSITE" id="PS00893">
    <property type="entry name" value="NUDIX_BOX"/>
    <property type="match status" value="1"/>
</dbReference>
<keyword evidence="9" id="KW-1185">Reference proteome</keyword>
<keyword evidence="4" id="KW-0378">Hydrolase</keyword>
<dbReference type="EMBL" id="QGGB01000010">
    <property type="protein sequence ID" value="PWN05367.1"/>
    <property type="molecule type" value="Genomic_DNA"/>
</dbReference>
<reference evidence="8 9" key="1">
    <citation type="submission" date="2018-05" db="EMBL/GenBank/DDBJ databases">
        <title>Rhodohalobacter halophilus gen. nov., sp. nov., a moderately halophilic member of the family Balneolaceae.</title>
        <authorList>
            <person name="Liu Z.-W."/>
        </authorList>
    </citation>
    <scope>NUCLEOTIDE SEQUENCE [LARGE SCALE GENOMIC DNA]</scope>
    <source>
        <strain evidence="8 9">8A47</strain>
    </source>
</reference>
<proteinExistence type="predicted"/>
<comment type="cofactor">
    <cofactor evidence="1">
        <name>Mn(2+)</name>
        <dbReference type="ChEBI" id="CHEBI:29035"/>
    </cofactor>
</comment>